<feature type="compositionally biased region" description="Polar residues" evidence="1">
    <location>
        <begin position="23"/>
        <end position="43"/>
    </location>
</feature>
<evidence type="ECO:0000256" key="1">
    <source>
        <dbReference type="SAM" id="MobiDB-lite"/>
    </source>
</evidence>
<gene>
    <name evidence="2" type="ORF">O181_034807</name>
</gene>
<keyword evidence="3" id="KW-1185">Reference proteome</keyword>
<comment type="caution">
    <text evidence="2">The sequence shown here is derived from an EMBL/GenBank/DDBJ whole genome shotgun (WGS) entry which is preliminary data.</text>
</comment>
<feature type="compositionally biased region" description="Polar residues" evidence="1">
    <location>
        <begin position="1"/>
        <end position="10"/>
    </location>
</feature>
<organism evidence="2 3">
    <name type="scientific">Austropuccinia psidii MF-1</name>
    <dbReference type="NCBI Taxonomy" id="1389203"/>
    <lineage>
        <taxon>Eukaryota</taxon>
        <taxon>Fungi</taxon>
        <taxon>Dikarya</taxon>
        <taxon>Basidiomycota</taxon>
        <taxon>Pucciniomycotina</taxon>
        <taxon>Pucciniomycetes</taxon>
        <taxon>Pucciniales</taxon>
        <taxon>Sphaerophragmiaceae</taxon>
        <taxon>Austropuccinia</taxon>
    </lineage>
</organism>
<name>A0A9Q3D7E1_9BASI</name>
<proteinExistence type="predicted"/>
<sequence>MAFQSPQKSSRPCPPLVYRAQKPSRTTTGHGPTSGVGQNHQQNQTGIYAISDQELRGAYSVFKRPWGQNPSEIMASCDDDKRMSSIIISTAFKGDIRESERFISATERPLSIDAYRHYASFFKLPSTN</sequence>
<accession>A0A9Q3D7E1</accession>
<evidence type="ECO:0000313" key="2">
    <source>
        <dbReference type="EMBL" id="MBW0495092.1"/>
    </source>
</evidence>
<dbReference type="EMBL" id="AVOT02012912">
    <property type="protein sequence ID" value="MBW0495092.1"/>
    <property type="molecule type" value="Genomic_DNA"/>
</dbReference>
<dbReference type="Proteomes" id="UP000765509">
    <property type="component" value="Unassembled WGS sequence"/>
</dbReference>
<reference evidence="2" key="1">
    <citation type="submission" date="2021-03" db="EMBL/GenBank/DDBJ databases">
        <title>Draft genome sequence of rust myrtle Austropuccinia psidii MF-1, a brazilian biotype.</title>
        <authorList>
            <person name="Quecine M.C."/>
            <person name="Pachon D.M.R."/>
            <person name="Bonatelli M.L."/>
            <person name="Correr F.H."/>
            <person name="Franceschini L.M."/>
            <person name="Leite T.F."/>
            <person name="Margarido G.R.A."/>
            <person name="Almeida C.A."/>
            <person name="Ferrarezi J.A."/>
            <person name="Labate C.A."/>
        </authorList>
    </citation>
    <scope>NUCLEOTIDE SEQUENCE</scope>
    <source>
        <strain evidence="2">MF-1</strain>
    </source>
</reference>
<evidence type="ECO:0000313" key="3">
    <source>
        <dbReference type="Proteomes" id="UP000765509"/>
    </source>
</evidence>
<protein>
    <submittedName>
        <fullName evidence="2">Uncharacterized protein</fullName>
    </submittedName>
</protein>
<feature type="region of interest" description="Disordered" evidence="1">
    <location>
        <begin position="1"/>
        <end position="43"/>
    </location>
</feature>
<dbReference type="AlphaFoldDB" id="A0A9Q3D7E1"/>